<dbReference type="Pfam" id="PF02885">
    <property type="entry name" value="Glycos_trans_3N"/>
    <property type="match status" value="1"/>
</dbReference>
<dbReference type="EMBL" id="JAFIRR010000132">
    <property type="protein sequence ID" value="MCO6418455.1"/>
    <property type="molecule type" value="Genomic_DNA"/>
</dbReference>
<protein>
    <submittedName>
        <fullName evidence="4">Phage tail protein</fullName>
    </submittedName>
</protein>
<evidence type="ECO:0000256" key="2">
    <source>
        <dbReference type="ARBA" id="ARBA00022679"/>
    </source>
</evidence>
<keyword evidence="1" id="KW-0328">Glycosyltransferase</keyword>
<dbReference type="InterPro" id="IPR017459">
    <property type="entry name" value="Glycosyl_Trfase_fam3_N_dom"/>
</dbReference>
<reference evidence="4 5" key="1">
    <citation type="submission" date="2021-12" db="EMBL/GenBank/DDBJ databases">
        <title>Siccirubricoccus leaddurans sp. nov., a high concentration Zn2+ tolerance bacterium.</title>
        <authorList>
            <person name="Cao Y."/>
        </authorList>
    </citation>
    <scope>NUCLEOTIDE SEQUENCE [LARGE SCALE GENOMIC DNA]</scope>
    <source>
        <strain evidence="4 5">KC 17139</strain>
    </source>
</reference>
<proteinExistence type="predicted"/>
<gene>
    <name evidence="4" type="ORF">JYK14_20135</name>
</gene>
<dbReference type="Proteomes" id="UP001523392">
    <property type="component" value="Unassembled WGS sequence"/>
</dbReference>
<keyword evidence="5" id="KW-1185">Reference proteome</keyword>
<feature type="domain" description="Glycosyl transferase family 3 N-terminal" evidence="3">
    <location>
        <begin position="32"/>
        <end position="84"/>
    </location>
</feature>
<dbReference type="InterPro" id="IPR036320">
    <property type="entry name" value="Glycosyl_Trfase_fam3_N_dom_sf"/>
</dbReference>
<dbReference type="Gene3D" id="1.20.970.10">
    <property type="entry name" value="Transferase, Pyrimidine Nucleoside Phosphorylase, Chain C"/>
    <property type="match status" value="1"/>
</dbReference>
<comment type="caution">
    <text evidence="4">The sequence shown here is derived from an EMBL/GenBank/DDBJ whole genome shotgun (WGS) entry which is preliminary data.</text>
</comment>
<evidence type="ECO:0000259" key="3">
    <source>
        <dbReference type="Pfam" id="PF02885"/>
    </source>
</evidence>
<feature type="non-terminal residue" evidence="4">
    <location>
        <position position="169"/>
    </location>
</feature>
<sequence length="169" mass="18395">MPPDPDIAEDGAAEHPFTLFVRILGRGPGRSRALTREEARAALRVVLRGEADPHQVGAFLMLLRDRGEDPEEVAGLVEAAREAAGCSSGLRAVYVEPAANWQPTDAPPLLVSNYVAEDGGEAIYRDMEFPLTTSVSTVQRIMKAELERNRRQREVAFRPTSRPCGCGPG</sequence>
<organism evidence="4 5">
    <name type="scientific">Siccirubricoccus soli</name>
    <dbReference type="NCBI Taxonomy" id="2899147"/>
    <lineage>
        <taxon>Bacteria</taxon>
        <taxon>Pseudomonadati</taxon>
        <taxon>Pseudomonadota</taxon>
        <taxon>Alphaproteobacteria</taxon>
        <taxon>Acetobacterales</taxon>
        <taxon>Roseomonadaceae</taxon>
        <taxon>Siccirubricoccus</taxon>
    </lineage>
</organism>
<evidence type="ECO:0000313" key="5">
    <source>
        <dbReference type="Proteomes" id="UP001523392"/>
    </source>
</evidence>
<keyword evidence="2" id="KW-0808">Transferase</keyword>
<evidence type="ECO:0000256" key="1">
    <source>
        <dbReference type="ARBA" id="ARBA00022676"/>
    </source>
</evidence>
<evidence type="ECO:0000313" key="4">
    <source>
        <dbReference type="EMBL" id="MCO6418455.1"/>
    </source>
</evidence>
<accession>A0ABT1DBX1</accession>
<name>A0ABT1DBX1_9PROT</name>
<dbReference type="SUPFAM" id="SSF47648">
    <property type="entry name" value="Nucleoside phosphorylase/phosphoribosyltransferase N-terminal domain"/>
    <property type="match status" value="1"/>
</dbReference>